<dbReference type="GeneID" id="20323326"/>
<accession>A0A074ZHT7</accession>
<protein>
    <submittedName>
        <fullName evidence="1">Uncharacterized protein</fullName>
    </submittedName>
</protein>
<dbReference type="OrthoDB" id="10509030at2759"/>
<organism evidence="1 2">
    <name type="scientific">Opisthorchis viverrini</name>
    <name type="common">Southeast Asian liver fluke</name>
    <dbReference type="NCBI Taxonomy" id="6198"/>
    <lineage>
        <taxon>Eukaryota</taxon>
        <taxon>Metazoa</taxon>
        <taxon>Spiralia</taxon>
        <taxon>Lophotrochozoa</taxon>
        <taxon>Platyhelminthes</taxon>
        <taxon>Trematoda</taxon>
        <taxon>Digenea</taxon>
        <taxon>Opisthorchiida</taxon>
        <taxon>Opisthorchiata</taxon>
        <taxon>Opisthorchiidae</taxon>
        <taxon>Opisthorchis</taxon>
    </lineage>
</organism>
<evidence type="ECO:0000313" key="1">
    <source>
        <dbReference type="EMBL" id="KER22840.1"/>
    </source>
</evidence>
<dbReference type="RefSeq" id="XP_009173413.1">
    <property type="nucleotide sequence ID" value="XM_009175149.1"/>
</dbReference>
<sequence>MDSSRLENAPQENNKGCRLYCCMSSASKTHHNELEVLTDMKVHKTKALFKSIIIIDSMTSVFNADASPPYNHDLFESLIVKKTITCLQPGTVRITRSPPWKASSTDSTQAFRDLLHNPLPSQGLATSLFTPLRIGHGKQHSLRQTMHTSMPSESSVSARAACCPACFRVRKLNAARQTGCQGLRTDLEIPEDVRTM</sequence>
<dbReference type="KEGG" id="ovi:T265_09147"/>
<reference evidence="1 2" key="1">
    <citation type="submission" date="2013-11" db="EMBL/GenBank/DDBJ databases">
        <title>Opisthorchis viverrini - life in the bile duct.</title>
        <authorList>
            <person name="Young N.D."/>
            <person name="Nagarajan N."/>
            <person name="Lin S.J."/>
            <person name="Korhonen P.K."/>
            <person name="Jex A.R."/>
            <person name="Hall R.S."/>
            <person name="Safavi-Hemami H."/>
            <person name="Kaewkong W."/>
            <person name="Bertrand D."/>
            <person name="Gao S."/>
            <person name="Seet Q."/>
            <person name="Wongkham S."/>
            <person name="Teh B.T."/>
            <person name="Wongkham C."/>
            <person name="Intapan P.M."/>
            <person name="Maleewong W."/>
            <person name="Yang X."/>
            <person name="Hu M."/>
            <person name="Wang Z."/>
            <person name="Hofmann A."/>
            <person name="Sternberg P.W."/>
            <person name="Tan P."/>
            <person name="Wang J."/>
            <person name="Gasser R.B."/>
        </authorList>
    </citation>
    <scope>NUCLEOTIDE SEQUENCE [LARGE SCALE GENOMIC DNA]</scope>
</reference>
<keyword evidence="2" id="KW-1185">Reference proteome</keyword>
<name>A0A074ZHT7_OPIVI</name>
<evidence type="ECO:0000313" key="2">
    <source>
        <dbReference type="Proteomes" id="UP000054324"/>
    </source>
</evidence>
<dbReference type="EMBL" id="KL596877">
    <property type="protein sequence ID" value="KER22840.1"/>
    <property type="molecule type" value="Genomic_DNA"/>
</dbReference>
<dbReference type="Proteomes" id="UP000054324">
    <property type="component" value="Unassembled WGS sequence"/>
</dbReference>
<gene>
    <name evidence="1" type="ORF">T265_09147</name>
</gene>
<dbReference type="CTD" id="20323326"/>
<dbReference type="AlphaFoldDB" id="A0A074ZHT7"/>
<proteinExistence type="predicted"/>